<feature type="compositionally biased region" description="Basic and acidic residues" evidence="2">
    <location>
        <begin position="272"/>
        <end position="285"/>
    </location>
</feature>
<dbReference type="OrthoDB" id="5365194at2"/>
<dbReference type="RefSeq" id="WP_004178142.1">
    <property type="nucleotide sequence ID" value="NZ_CP021106.3"/>
</dbReference>
<feature type="transmembrane region" description="Helical" evidence="3">
    <location>
        <begin position="20"/>
        <end position="43"/>
    </location>
</feature>
<evidence type="ECO:0000256" key="1">
    <source>
        <dbReference type="ARBA" id="ARBA00022737"/>
    </source>
</evidence>
<evidence type="ECO:0000256" key="3">
    <source>
        <dbReference type="SAM" id="Phobius"/>
    </source>
</evidence>
<dbReference type="EMBL" id="CP021106">
    <property type="protein sequence ID" value="ARO86955.1"/>
    <property type="molecule type" value="Genomic_DNA"/>
</dbReference>
<proteinExistence type="predicted"/>
<dbReference type="AlphaFoldDB" id="A0A1W6SME1"/>
<keyword evidence="5" id="KW-1185">Reference proteome</keyword>
<evidence type="ECO:0008006" key="6">
    <source>
        <dbReference type="Google" id="ProtNLM"/>
    </source>
</evidence>
<evidence type="ECO:0000256" key="2">
    <source>
        <dbReference type="SAM" id="MobiDB-lite"/>
    </source>
</evidence>
<dbReference type="PANTHER" id="PTHR46430">
    <property type="entry name" value="PROTEIN SKT5-RELATED"/>
    <property type="match status" value="1"/>
</dbReference>
<sequence length="291" mass="32345">MVNMSNLPIQGTMPNLTRGYQHLFANLVIGLGLLSLTGCVTPIPRHSFQTQAQTLDQARAQGIALDQAYAQGIAKAQAQVQNQAQTLAQKYYQRGFNYETGTCVAKNIEEARRWYQLSAQFGNPSAKIGLARLDQALVQRGVTQNIPAAKPTSKNVSPAYVDKTQHDIKTETVHGGENYLLGVKYESGIGVPKSIEEAKKYYRLSAGQGNALAKVRLQEFGEEVIKDNDPASQLAKFASLEKSIGQTIQVLTDNSVRELERIQREASYEIQRKEAERREEDRRYEQGCVDP</sequence>
<dbReference type="Gene3D" id="1.25.40.10">
    <property type="entry name" value="Tetratricopeptide repeat domain"/>
    <property type="match status" value="2"/>
</dbReference>
<keyword evidence="3" id="KW-0812">Transmembrane</keyword>
<keyword evidence="3" id="KW-1133">Transmembrane helix</keyword>
<dbReference type="InterPro" id="IPR011990">
    <property type="entry name" value="TPR-like_helical_dom_sf"/>
</dbReference>
<dbReference type="Proteomes" id="UP000012179">
    <property type="component" value="Chromosome"/>
</dbReference>
<evidence type="ECO:0000313" key="4">
    <source>
        <dbReference type="EMBL" id="ARO86955.1"/>
    </source>
</evidence>
<dbReference type="Pfam" id="PF08238">
    <property type="entry name" value="Sel1"/>
    <property type="match status" value="2"/>
</dbReference>
<keyword evidence="3" id="KW-0472">Membrane</keyword>
<feature type="region of interest" description="Disordered" evidence="2">
    <location>
        <begin position="272"/>
        <end position="291"/>
    </location>
</feature>
<keyword evidence="1" id="KW-0677">Repeat</keyword>
<organism evidence="4 5">
    <name type="scientific">Nitrosospira lacus</name>
    <dbReference type="NCBI Taxonomy" id="1288494"/>
    <lineage>
        <taxon>Bacteria</taxon>
        <taxon>Pseudomonadati</taxon>
        <taxon>Pseudomonadota</taxon>
        <taxon>Betaproteobacteria</taxon>
        <taxon>Nitrosomonadales</taxon>
        <taxon>Nitrosomonadaceae</taxon>
        <taxon>Nitrosospira</taxon>
    </lineage>
</organism>
<protein>
    <recommendedName>
        <fullName evidence="6">Sel1 repeat family protein</fullName>
    </recommendedName>
</protein>
<accession>A0A1W6SME1</accession>
<dbReference type="InterPro" id="IPR051726">
    <property type="entry name" value="Chitin_Synth_Reg"/>
</dbReference>
<gene>
    <name evidence="4" type="ORF">EBAPG3_003750</name>
</gene>
<name>A0A1W6SME1_9PROT</name>
<dbReference type="KEGG" id="nlc:EBAPG3_003750"/>
<dbReference type="InterPro" id="IPR006597">
    <property type="entry name" value="Sel1-like"/>
</dbReference>
<dbReference type="SUPFAM" id="SSF81901">
    <property type="entry name" value="HCP-like"/>
    <property type="match status" value="1"/>
</dbReference>
<dbReference type="SMART" id="SM00671">
    <property type="entry name" value="SEL1"/>
    <property type="match status" value="2"/>
</dbReference>
<reference evidence="4 5" key="1">
    <citation type="journal article" date="2015" name="Int. J. Syst. Evol. Microbiol.">
        <title>Nitrosospira lacus sp. nov., a psychrotolerant, ammonia-oxidizing bacterium from sandy lake sediment.</title>
        <authorList>
            <person name="Urakawa H."/>
            <person name="Garcia J.C."/>
            <person name="Nielsen J.L."/>
            <person name="Le V.Q."/>
            <person name="Kozlowski J.A."/>
            <person name="Stein L.Y."/>
            <person name="Lim C.K."/>
            <person name="Pommerening-Roser A."/>
            <person name="Martens-Habbena W."/>
            <person name="Stahl D.A."/>
            <person name="Klotz M.G."/>
        </authorList>
    </citation>
    <scope>NUCLEOTIDE SEQUENCE [LARGE SCALE GENOMIC DNA]</scope>
    <source>
        <strain evidence="4 5">APG3</strain>
    </source>
</reference>
<evidence type="ECO:0000313" key="5">
    <source>
        <dbReference type="Proteomes" id="UP000012179"/>
    </source>
</evidence>